<dbReference type="Proteomes" id="UP000244754">
    <property type="component" value="Chromosome"/>
</dbReference>
<dbReference type="PANTHER" id="PTHR30146:SF148">
    <property type="entry name" value="HTH-TYPE TRANSCRIPTIONAL REPRESSOR PURR-RELATED"/>
    <property type="match status" value="1"/>
</dbReference>
<dbReference type="SUPFAM" id="SSF47413">
    <property type="entry name" value="lambda repressor-like DNA-binding domains"/>
    <property type="match status" value="1"/>
</dbReference>
<evidence type="ECO:0000313" key="5">
    <source>
        <dbReference type="EMBL" id="AWB83477.1"/>
    </source>
</evidence>
<dbReference type="AlphaFoldDB" id="A0A2S0WCH6"/>
<keyword evidence="3" id="KW-0238">DNA-binding</keyword>
<dbReference type="InterPro" id="IPR028082">
    <property type="entry name" value="Peripla_BP_I"/>
</dbReference>
<name>A0A2S0WCH6_9CORY</name>
<dbReference type="InterPro" id="IPR046335">
    <property type="entry name" value="LacI/GalR-like_sensor"/>
</dbReference>
<dbReference type="InterPro" id="IPR010982">
    <property type="entry name" value="Lambda_DNA-bd_dom_sf"/>
</dbReference>
<evidence type="ECO:0000256" key="4">
    <source>
        <dbReference type="ARBA" id="ARBA00023163"/>
    </source>
</evidence>
<keyword evidence="4" id="KW-0804">Transcription</keyword>
<dbReference type="Pfam" id="PF00356">
    <property type="entry name" value="LacI"/>
    <property type="match status" value="1"/>
</dbReference>
<organism evidence="5 6">
    <name type="scientific">Corynebacterium liangguodongii</name>
    <dbReference type="NCBI Taxonomy" id="2079535"/>
    <lineage>
        <taxon>Bacteria</taxon>
        <taxon>Bacillati</taxon>
        <taxon>Actinomycetota</taxon>
        <taxon>Actinomycetes</taxon>
        <taxon>Mycobacteriales</taxon>
        <taxon>Corynebacteriaceae</taxon>
        <taxon>Corynebacterium</taxon>
    </lineage>
</organism>
<evidence type="ECO:0000256" key="3">
    <source>
        <dbReference type="ARBA" id="ARBA00023125"/>
    </source>
</evidence>
<dbReference type="EMBL" id="CP026948">
    <property type="protein sequence ID" value="AWB83477.1"/>
    <property type="molecule type" value="Genomic_DNA"/>
</dbReference>
<dbReference type="GO" id="GO:0003700">
    <property type="term" value="F:DNA-binding transcription factor activity"/>
    <property type="evidence" value="ECO:0007669"/>
    <property type="project" value="TreeGrafter"/>
</dbReference>
<protein>
    <submittedName>
        <fullName evidence="5">Uncharacterized protein</fullName>
    </submittedName>
</protein>
<dbReference type="CDD" id="cd01392">
    <property type="entry name" value="HTH_LacI"/>
    <property type="match status" value="1"/>
</dbReference>
<dbReference type="Pfam" id="PF13377">
    <property type="entry name" value="Peripla_BP_3"/>
    <property type="match status" value="1"/>
</dbReference>
<dbReference type="Gene3D" id="1.10.260.40">
    <property type="entry name" value="lambda repressor-like DNA-binding domains"/>
    <property type="match status" value="1"/>
</dbReference>
<evidence type="ECO:0000256" key="2">
    <source>
        <dbReference type="ARBA" id="ARBA00023015"/>
    </source>
</evidence>
<reference evidence="6" key="1">
    <citation type="submission" date="2018-01" db="EMBL/GenBank/DDBJ databases">
        <authorList>
            <person name="Li J."/>
        </authorList>
    </citation>
    <scope>NUCLEOTIDE SEQUENCE [LARGE SCALE GENOMIC DNA]</scope>
    <source>
        <strain evidence="6">2184</strain>
    </source>
</reference>
<dbReference type="Gene3D" id="3.40.50.2300">
    <property type="match status" value="2"/>
</dbReference>
<dbReference type="PROSITE" id="PS50932">
    <property type="entry name" value="HTH_LACI_2"/>
    <property type="match status" value="1"/>
</dbReference>
<dbReference type="InterPro" id="IPR000843">
    <property type="entry name" value="HTH_LacI"/>
</dbReference>
<dbReference type="PANTHER" id="PTHR30146">
    <property type="entry name" value="LACI-RELATED TRANSCRIPTIONAL REPRESSOR"/>
    <property type="match status" value="1"/>
</dbReference>
<evidence type="ECO:0000313" key="6">
    <source>
        <dbReference type="Proteomes" id="UP000244754"/>
    </source>
</evidence>
<accession>A0A2S0WCH6</accession>
<dbReference type="SUPFAM" id="SSF53822">
    <property type="entry name" value="Periplasmic binding protein-like I"/>
    <property type="match status" value="1"/>
</dbReference>
<keyword evidence="1" id="KW-0678">Repressor</keyword>
<dbReference type="GO" id="GO:0000976">
    <property type="term" value="F:transcription cis-regulatory region binding"/>
    <property type="evidence" value="ECO:0007669"/>
    <property type="project" value="TreeGrafter"/>
</dbReference>
<keyword evidence="6" id="KW-1185">Reference proteome</keyword>
<sequence length="354" mass="37728">MGDRGTGSEGERGAQPQPQKPTMSDVAKAAGVSLSSVSRVFLGQKKVSQATRRKVLAVAEDIGYVPNPFGHRRGQKDDRTIGLLLRDADNPAYGALFSSLHHVAQKRGWELATMTVNTGKQDDYQVELLHQLLGMKVAGLIVATGDLPSSALEPFMLRVPILRICTPEPDRLVHAVSYDSAAAGAELARLVLEAGHTRIAVVRTCSDISLPEWTNATSAIGTIREAGLEPFIVDVRNDAGADYILPLVQSGAVSVVMCPSDRRQVGFIELFEKSGLSVPGDVSVTGCDGLLPGSEVMGLTTYRWPVERVAETALSQIIDIIGRFGTPNNRLSPVSITIGGELIPGRTLAQVAGE</sequence>
<keyword evidence="2" id="KW-0805">Transcription regulation</keyword>
<proteinExistence type="predicted"/>
<evidence type="ECO:0000256" key="1">
    <source>
        <dbReference type="ARBA" id="ARBA00022491"/>
    </source>
</evidence>
<dbReference type="SMART" id="SM00354">
    <property type="entry name" value="HTH_LACI"/>
    <property type="match status" value="1"/>
</dbReference>
<dbReference type="KEGG" id="clia:C3E79_02380"/>
<gene>
    <name evidence="5" type="ORF">C3E79_02380</name>
</gene>